<organism evidence="3 4">
    <name type="scientific">Candidatus Methanocrinis natronophilus</name>
    <dbReference type="NCBI Taxonomy" id="3033396"/>
    <lineage>
        <taxon>Archaea</taxon>
        <taxon>Methanobacteriati</taxon>
        <taxon>Methanobacteriota</taxon>
        <taxon>Stenosarchaea group</taxon>
        <taxon>Methanomicrobia</taxon>
        <taxon>Methanotrichales</taxon>
        <taxon>Methanotrichaceae</taxon>
        <taxon>Methanocrinis</taxon>
    </lineage>
</organism>
<dbReference type="Pfam" id="PF20305">
    <property type="entry name" value="pYEATS"/>
    <property type="match status" value="1"/>
</dbReference>
<protein>
    <recommendedName>
        <fullName evidence="2">YEATS domain-containing protein</fullName>
    </recommendedName>
</protein>
<keyword evidence="4" id="KW-1185">Reference proteome</keyword>
<reference evidence="3 4" key="1">
    <citation type="submission" date="2023-03" db="EMBL/GenBank/DDBJ databases">
        <title>WGS of Methanotrichaceae archaeon Mx.</title>
        <authorList>
            <person name="Sorokin D.Y."/>
            <person name="Merkel A.Y."/>
        </authorList>
    </citation>
    <scope>NUCLEOTIDE SEQUENCE [LARGE SCALE GENOMIC DNA]</scope>
    <source>
        <strain evidence="3 4">Mx</strain>
    </source>
</reference>
<evidence type="ECO:0000256" key="1">
    <source>
        <dbReference type="SAM" id="MobiDB-lite"/>
    </source>
</evidence>
<name>A0ABT5X4R2_9EURY</name>
<dbReference type="Gene3D" id="2.60.40.1970">
    <property type="entry name" value="YEATS domain"/>
    <property type="match status" value="1"/>
</dbReference>
<gene>
    <name evidence="3" type="ORF">P0O15_00485</name>
</gene>
<dbReference type="InterPro" id="IPR046888">
    <property type="entry name" value="pYEATS"/>
</dbReference>
<dbReference type="RefSeq" id="WP_316965414.1">
    <property type="nucleotide sequence ID" value="NZ_JARFPK010000001.1"/>
</dbReference>
<evidence type="ECO:0000259" key="2">
    <source>
        <dbReference type="PROSITE" id="PS51037"/>
    </source>
</evidence>
<dbReference type="Proteomes" id="UP001220010">
    <property type="component" value="Unassembled WGS sequence"/>
</dbReference>
<dbReference type="EMBL" id="JARFPK010000001">
    <property type="protein sequence ID" value="MDF0589655.1"/>
    <property type="molecule type" value="Genomic_DNA"/>
</dbReference>
<dbReference type="PROSITE" id="PS51037">
    <property type="entry name" value="YEATS"/>
    <property type="match status" value="1"/>
</dbReference>
<accession>A0ABT5X4R2</accession>
<evidence type="ECO:0000313" key="3">
    <source>
        <dbReference type="EMBL" id="MDF0589655.1"/>
    </source>
</evidence>
<feature type="region of interest" description="Disordered" evidence="1">
    <location>
        <begin position="36"/>
        <end position="63"/>
    </location>
</feature>
<sequence length="334" mass="37253">MTVRSIVQVAALVLALIFCISLPTLAQSGGWERSVDWGPGSGAGGASPGGWSQPPPAETTDTGEAYFPSSIAESSGALIEESRSGQYARASSPAAATDLLAAIPGGSQNLFWIVSSDGTRYWRSVNIPQYRYARLLLIPSTSGPLILEERYPSGQVRTYNFGNVWAHNQYRLWFYADGPGTYQVRYRIGNGPYSDILTFHVGTGAPVPPPTPPGTRPNIQIVTQAVDPQTNRVYYSYNQQGLQIFRIKVLVTGPDLYRIRSVHYQLHPTFRPSEQTRTNPRNNFELELWTWGAFNMPITITTTDGRVHRYDYRFTFGDQLRDAQRRGVPFVRVR</sequence>
<evidence type="ECO:0000313" key="4">
    <source>
        <dbReference type="Proteomes" id="UP001220010"/>
    </source>
</evidence>
<dbReference type="InterPro" id="IPR038704">
    <property type="entry name" value="YEAST_sf"/>
</dbReference>
<dbReference type="InterPro" id="IPR055129">
    <property type="entry name" value="YEATS_dom"/>
</dbReference>
<proteinExistence type="predicted"/>
<feature type="compositionally biased region" description="Gly residues" evidence="1">
    <location>
        <begin position="39"/>
        <end position="48"/>
    </location>
</feature>
<comment type="caution">
    <text evidence="3">The sequence shown here is derived from an EMBL/GenBank/DDBJ whole genome shotgun (WGS) entry which is preliminary data.</text>
</comment>
<feature type="domain" description="YEATS" evidence="2">
    <location>
        <begin position="178"/>
        <end position="334"/>
    </location>
</feature>